<feature type="chain" id="PRO_5002316697" description="PalH-domain-containing protein" evidence="3">
    <location>
        <begin position="19"/>
        <end position="475"/>
    </location>
</feature>
<feature type="transmembrane region" description="Helical" evidence="2">
    <location>
        <begin position="241"/>
        <end position="264"/>
    </location>
</feature>
<dbReference type="OrthoDB" id="3357304at2759"/>
<name>A0A0D7B4B4_9AGAR</name>
<feature type="compositionally biased region" description="Basic and acidic residues" evidence="1">
    <location>
        <begin position="438"/>
        <end position="448"/>
    </location>
</feature>
<feature type="transmembrane region" description="Helical" evidence="2">
    <location>
        <begin position="42"/>
        <end position="67"/>
    </location>
</feature>
<accession>A0A0D7B4B4</accession>
<keyword evidence="2" id="KW-1133">Transmembrane helix</keyword>
<feature type="transmembrane region" description="Helical" evidence="2">
    <location>
        <begin position="206"/>
        <end position="229"/>
    </location>
</feature>
<feature type="transmembrane region" description="Helical" evidence="2">
    <location>
        <begin position="270"/>
        <end position="293"/>
    </location>
</feature>
<gene>
    <name evidence="4" type="ORF">CYLTODRAFT_492428</name>
</gene>
<evidence type="ECO:0000256" key="2">
    <source>
        <dbReference type="SAM" id="Phobius"/>
    </source>
</evidence>
<evidence type="ECO:0000256" key="1">
    <source>
        <dbReference type="SAM" id="MobiDB-lite"/>
    </source>
</evidence>
<feature type="signal peptide" evidence="3">
    <location>
        <begin position="1"/>
        <end position="18"/>
    </location>
</feature>
<dbReference type="EMBL" id="KN880595">
    <property type="protein sequence ID" value="KIY65322.1"/>
    <property type="molecule type" value="Genomic_DNA"/>
</dbReference>
<feature type="transmembrane region" description="Helical" evidence="2">
    <location>
        <begin position="143"/>
        <end position="167"/>
    </location>
</feature>
<dbReference type="Proteomes" id="UP000054007">
    <property type="component" value="Unassembled WGS sequence"/>
</dbReference>
<dbReference type="AlphaFoldDB" id="A0A0D7B4B4"/>
<sequence length="475" mass="52976">MLVQALAWLLLTLDAAKGQQETWSHLAYDTDPYLQFRPAFSSSLPLQILIAGVIITLTSVLFIYLLFTAQYHWPLAPLNYVLQMSSVTVLLVSIIATLNVVLSATAKESQQWPFMLSYIAVKVPPLDGYSDAVGWSTVERTTWLLMNATTSGLIQITHIQFLTLLYPSKLESRMIYSMLGPLALLAAIMQLLPIRGSQRLDFVALHIRNVCNGTLSLLFTAAISFWSLVRARQHAWRSSGGVALFGCAALTLALVSTALTFLHIVREADYLWLTGLVWSVVQWQSFLGWWWWVATGSGSGLPRYDDPDYFVRRETRRTLRTRRSGNDITLAEATVEGTATSSGLAGRGLAPGLVNRFYGSLRRGHNRAVGEQALERVSRIRARSRREAAPGTGWGFGSYAFRLRPEEEAQYSDEQSSAQNGLNGEESEQPEIAAPSAVERRAPPKEAQRTTIHPRSSVLWWGPLARWRLQDSTAY</sequence>
<feature type="region of interest" description="Disordered" evidence="1">
    <location>
        <begin position="407"/>
        <end position="452"/>
    </location>
</feature>
<protein>
    <recommendedName>
        <fullName evidence="6">PalH-domain-containing protein</fullName>
    </recommendedName>
</protein>
<evidence type="ECO:0000313" key="5">
    <source>
        <dbReference type="Proteomes" id="UP000054007"/>
    </source>
</evidence>
<evidence type="ECO:0000313" key="4">
    <source>
        <dbReference type="EMBL" id="KIY65322.1"/>
    </source>
</evidence>
<feature type="transmembrane region" description="Helical" evidence="2">
    <location>
        <begin position="174"/>
        <end position="194"/>
    </location>
</feature>
<keyword evidence="3" id="KW-0732">Signal</keyword>
<keyword evidence="2" id="KW-0472">Membrane</keyword>
<evidence type="ECO:0008006" key="6">
    <source>
        <dbReference type="Google" id="ProtNLM"/>
    </source>
</evidence>
<dbReference type="STRING" id="1314674.A0A0D7B4B4"/>
<keyword evidence="5" id="KW-1185">Reference proteome</keyword>
<feature type="transmembrane region" description="Helical" evidence="2">
    <location>
        <begin position="87"/>
        <end position="106"/>
    </location>
</feature>
<organism evidence="4 5">
    <name type="scientific">Cylindrobasidium torrendii FP15055 ss-10</name>
    <dbReference type="NCBI Taxonomy" id="1314674"/>
    <lineage>
        <taxon>Eukaryota</taxon>
        <taxon>Fungi</taxon>
        <taxon>Dikarya</taxon>
        <taxon>Basidiomycota</taxon>
        <taxon>Agaricomycotina</taxon>
        <taxon>Agaricomycetes</taxon>
        <taxon>Agaricomycetidae</taxon>
        <taxon>Agaricales</taxon>
        <taxon>Marasmiineae</taxon>
        <taxon>Physalacriaceae</taxon>
        <taxon>Cylindrobasidium</taxon>
    </lineage>
</organism>
<proteinExistence type="predicted"/>
<feature type="compositionally biased region" description="Polar residues" evidence="1">
    <location>
        <begin position="412"/>
        <end position="422"/>
    </location>
</feature>
<reference evidence="4 5" key="1">
    <citation type="journal article" date="2015" name="Fungal Genet. Biol.">
        <title>Evolution of novel wood decay mechanisms in Agaricales revealed by the genome sequences of Fistulina hepatica and Cylindrobasidium torrendii.</title>
        <authorList>
            <person name="Floudas D."/>
            <person name="Held B.W."/>
            <person name="Riley R."/>
            <person name="Nagy L.G."/>
            <person name="Koehler G."/>
            <person name="Ransdell A.S."/>
            <person name="Younus H."/>
            <person name="Chow J."/>
            <person name="Chiniquy J."/>
            <person name="Lipzen A."/>
            <person name="Tritt A."/>
            <person name="Sun H."/>
            <person name="Haridas S."/>
            <person name="LaButti K."/>
            <person name="Ohm R.A."/>
            <person name="Kues U."/>
            <person name="Blanchette R.A."/>
            <person name="Grigoriev I.V."/>
            <person name="Minto R.E."/>
            <person name="Hibbett D.S."/>
        </authorList>
    </citation>
    <scope>NUCLEOTIDE SEQUENCE [LARGE SCALE GENOMIC DNA]</scope>
    <source>
        <strain evidence="4 5">FP15055 ss-10</strain>
    </source>
</reference>
<evidence type="ECO:0000256" key="3">
    <source>
        <dbReference type="SAM" id="SignalP"/>
    </source>
</evidence>
<keyword evidence="2" id="KW-0812">Transmembrane</keyword>